<keyword evidence="4 8" id="KW-0812">Transmembrane</keyword>
<dbReference type="KEGG" id="pej:FYC62_09385"/>
<dbReference type="InterPro" id="IPR023996">
    <property type="entry name" value="TonB-dep_OMP_SusC/RagA"/>
</dbReference>
<evidence type="ECO:0000256" key="1">
    <source>
        <dbReference type="ARBA" id="ARBA00004571"/>
    </source>
</evidence>
<dbReference type="InterPro" id="IPR037066">
    <property type="entry name" value="Plug_dom_sf"/>
</dbReference>
<dbReference type="InterPro" id="IPR012910">
    <property type="entry name" value="Plug_dom"/>
</dbReference>
<feature type="domain" description="TonB-dependent receptor-like beta-barrel" evidence="10">
    <location>
        <begin position="404"/>
        <end position="894"/>
    </location>
</feature>
<dbReference type="Gene3D" id="2.60.40.1120">
    <property type="entry name" value="Carboxypeptidase-like, regulatory domain"/>
    <property type="match status" value="1"/>
</dbReference>
<dbReference type="NCBIfam" id="TIGR04057">
    <property type="entry name" value="SusC_RagA_signa"/>
    <property type="match status" value="1"/>
</dbReference>
<evidence type="ECO:0000256" key="2">
    <source>
        <dbReference type="ARBA" id="ARBA00022448"/>
    </source>
</evidence>
<evidence type="ECO:0000313" key="12">
    <source>
        <dbReference type="EMBL" id="QEK51832.1"/>
    </source>
</evidence>
<dbReference type="Proteomes" id="UP000323653">
    <property type="component" value="Chromosome"/>
</dbReference>
<organism evidence="12 13">
    <name type="scientific">Pedobacter aquae</name>
    <dbReference type="NCBI Taxonomy" id="2605747"/>
    <lineage>
        <taxon>Bacteria</taxon>
        <taxon>Pseudomonadati</taxon>
        <taxon>Bacteroidota</taxon>
        <taxon>Sphingobacteriia</taxon>
        <taxon>Sphingobacteriales</taxon>
        <taxon>Sphingobacteriaceae</taxon>
        <taxon>Pedobacter</taxon>
    </lineage>
</organism>
<dbReference type="GO" id="GO:0009279">
    <property type="term" value="C:cell outer membrane"/>
    <property type="evidence" value="ECO:0007669"/>
    <property type="project" value="UniProtKB-SubCell"/>
</dbReference>
<dbReference type="Gene3D" id="2.40.170.20">
    <property type="entry name" value="TonB-dependent receptor, beta-barrel domain"/>
    <property type="match status" value="1"/>
</dbReference>
<dbReference type="SUPFAM" id="SSF56935">
    <property type="entry name" value="Porins"/>
    <property type="match status" value="1"/>
</dbReference>
<keyword evidence="3 8" id="KW-1134">Transmembrane beta strand</keyword>
<dbReference type="Pfam" id="PF13715">
    <property type="entry name" value="CarbopepD_reg_2"/>
    <property type="match status" value="1"/>
</dbReference>
<dbReference type="PROSITE" id="PS52016">
    <property type="entry name" value="TONB_DEPENDENT_REC_3"/>
    <property type="match status" value="1"/>
</dbReference>
<proteinExistence type="inferred from homology"/>
<evidence type="ECO:0000259" key="11">
    <source>
        <dbReference type="Pfam" id="PF07715"/>
    </source>
</evidence>
<dbReference type="EMBL" id="CP043329">
    <property type="protein sequence ID" value="QEK51832.1"/>
    <property type="molecule type" value="Genomic_DNA"/>
</dbReference>
<evidence type="ECO:0000256" key="7">
    <source>
        <dbReference type="ARBA" id="ARBA00023237"/>
    </source>
</evidence>
<accession>A0A5C0VJ26</accession>
<dbReference type="InterPro" id="IPR039426">
    <property type="entry name" value="TonB-dep_rcpt-like"/>
</dbReference>
<dbReference type="InterPro" id="IPR008969">
    <property type="entry name" value="CarboxyPept-like_regulatory"/>
</dbReference>
<protein>
    <submittedName>
        <fullName evidence="12">SusC/RagA family TonB-linked outer membrane protein</fullName>
    </submittedName>
</protein>
<evidence type="ECO:0000256" key="4">
    <source>
        <dbReference type="ARBA" id="ARBA00022692"/>
    </source>
</evidence>
<feature type="domain" description="TonB-dependent receptor plug" evidence="11">
    <location>
        <begin position="124"/>
        <end position="237"/>
    </location>
</feature>
<dbReference type="InterPro" id="IPR036942">
    <property type="entry name" value="Beta-barrel_TonB_sf"/>
</dbReference>
<gene>
    <name evidence="12" type="ORF">FYC62_09385</name>
</gene>
<dbReference type="SUPFAM" id="SSF49464">
    <property type="entry name" value="Carboxypeptidase regulatory domain-like"/>
    <property type="match status" value="1"/>
</dbReference>
<name>A0A5C0VJ26_9SPHI</name>
<evidence type="ECO:0000256" key="5">
    <source>
        <dbReference type="ARBA" id="ARBA00023077"/>
    </source>
</evidence>
<reference evidence="12 13" key="1">
    <citation type="submission" date="2019-08" db="EMBL/GenBank/DDBJ databases">
        <title>Pedobacter sp. nov., isolated from Han river, South Korea.</title>
        <authorList>
            <person name="Lee D.-H."/>
            <person name="Kim Y.-S."/>
            <person name="Hwang E.-M."/>
            <person name="Le Tran T.C."/>
            <person name="Cha C.-J."/>
        </authorList>
    </citation>
    <scope>NUCLEOTIDE SEQUENCE [LARGE SCALE GENOMIC DNA]</scope>
    <source>
        <strain evidence="12 13">CJ43</strain>
    </source>
</reference>
<dbReference type="Pfam" id="PF00593">
    <property type="entry name" value="TonB_dep_Rec_b-barrel"/>
    <property type="match status" value="1"/>
</dbReference>
<evidence type="ECO:0000256" key="6">
    <source>
        <dbReference type="ARBA" id="ARBA00023136"/>
    </source>
</evidence>
<comment type="subcellular location">
    <subcellularLocation>
        <location evidence="1 8">Cell outer membrane</location>
        <topology evidence="1 8">Multi-pass membrane protein</topology>
    </subcellularLocation>
</comment>
<evidence type="ECO:0000256" key="9">
    <source>
        <dbReference type="RuleBase" id="RU003357"/>
    </source>
</evidence>
<dbReference type="FunFam" id="2.170.130.10:FF:000008">
    <property type="entry name" value="SusC/RagA family TonB-linked outer membrane protein"/>
    <property type="match status" value="1"/>
</dbReference>
<dbReference type="Pfam" id="PF07715">
    <property type="entry name" value="Plug"/>
    <property type="match status" value="1"/>
</dbReference>
<keyword evidence="5 9" id="KW-0798">TonB box</keyword>
<evidence type="ECO:0000259" key="10">
    <source>
        <dbReference type="Pfam" id="PF00593"/>
    </source>
</evidence>
<keyword evidence="2 8" id="KW-0813">Transport</keyword>
<comment type="similarity">
    <text evidence="8 9">Belongs to the TonB-dependent receptor family.</text>
</comment>
<evidence type="ECO:0000313" key="13">
    <source>
        <dbReference type="Proteomes" id="UP000323653"/>
    </source>
</evidence>
<evidence type="ECO:0000256" key="8">
    <source>
        <dbReference type="PROSITE-ProRule" id="PRU01360"/>
    </source>
</evidence>
<sequence>MKLYYLKKCGLLMLLLILNVVVVKAQSGSISGKIIDEANQPLPGAAVFIDGTSLGTQTDVNGNYQISGIKSGNVSVTARFVGYVEQKKQITVSATPQVLNFSLVPDSRGLDEVVVVGYGTTRRADITGSITTVTTKDFTKGQITSPEQLIAGKIAGVQITQGSGEPGSGSNILIRGGSSFGNNYPLIVVDGVPLDQGGIAGSPNALSLINPNDIESFTVLKDASATAIYGNRGSNGVIIITTKKGESGQAKVNFGTNFSVATLAREADILSPAEFRDLVTNAPTNTTVTPALKTKLLTQLGNVDTDWQDAIYDNAITSDNNLSVAGTYKKLPYRLSLGYLSQDGLLKTGTLDRGTVGLNLNPSLFNNSLKVNVSLKGSLSNSRFADGAAIGTAATFNPTQPIFSGNQNFGGFFEYLNPQAGPGVNPLVGLAPRNPVSFLDLRNNTSDVYRSIGNIQLDYALPFLKDLRANLNLGYDVAQGRGTIIVPESAGFAFRRFADANGANKSGVNNQYKQERSNYVSDFYLNYVKDIKSINSRIDITGGTSYQAFEARNYSFADFSFDGTIRPNSEPNFPLDVPQNRLFSIYGRMIYTLSDKYTLTTTVRSDASSRINPEDRVGIFPSAAFAWRISEESFMKSSNVFSDLKLRVGYGITGQQEGIGNYSYLANYALSTPTAQYQLGNEFFNMYRPLGFNPNLKWETTATSNIGLDYGFANNRITGSIDAYYKNTSDLLSNITQPAGTNFINEFTYNVGNMTNKGIEMMITGLAVDKTDFRLSLSFNATFNKNTITNLTLVDDPNFIGNRFGGISGGTGNNIQINSVGFNRASFYVYQQVYDANGKPLDGVFVDRNSDGQISDKDLYRFKDPDADVFLGFTSNFNYKKFTGGFTLRANINNYVYNNVASSTGTYRNIFNPLEFLSNGSRDILNTQFSGAGDQYFLSDYYVQNASFLRMDNFNLGYNFGQVFKGTGNLSISGNIQNAFVLTKYDGIDPEISGGIDNNFYPRPRTFTLGLNLGF</sequence>
<keyword evidence="6 8" id="KW-0472">Membrane</keyword>
<dbReference type="Gene3D" id="2.170.130.10">
    <property type="entry name" value="TonB-dependent receptor, plug domain"/>
    <property type="match status" value="1"/>
</dbReference>
<dbReference type="NCBIfam" id="TIGR04056">
    <property type="entry name" value="OMP_RagA_SusC"/>
    <property type="match status" value="1"/>
</dbReference>
<dbReference type="RefSeq" id="WP_149074739.1">
    <property type="nucleotide sequence ID" value="NZ_CP043329.1"/>
</dbReference>
<evidence type="ECO:0000256" key="3">
    <source>
        <dbReference type="ARBA" id="ARBA00022452"/>
    </source>
</evidence>
<keyword evidence="13" id="KW-1185">Reference proteome</keyword>
<dbReference type="InterPro" id="IPR023997">
    <property type="entry name" value="TonB-dep_OMP_SusC/RagA_CS"/>
</dbReference>
<keyword evidence="7 8" id="KW-0998">Cell outer membrane</keyword>
<dbReference type="AlphaFoldDB" id="A0A5C0VJ26"/>
<dbReference type="InterPro" id="IPR000531">
    <property type="entry name" value="Beta-barrel_TonB"/>
</dbReference>